<gene>
    <name evidence="1" type="ORF">E3U44_14205</name>
</gene>
<keyword evidence="2" id="KW-1185">Reference proteome</keyword>
<dbReference type="KEGG" id="nwr:E3U44_14205"/>
<dbReference type="EMBL" id="CP038033">
    <property type="protein sequence ID" value="QBQ55533.1"/>
    <property type="molecule type" value="Genomic_DNA"/>
</dbReference>
<protein>
    <submittedName>
        <fullName evidence="1">Uncharacterized protein</fullName>
    </submittedName>
</protein>
<evidence type="ECO:0000313" key="1">
    <source>
        <dbReference type="EMBL" id="QBQ55533.1"/>
    </source>
</evidence>
<dbReference type="AlphaFoldDB" id="A0A4P7BZ87"/>
<evidence type="ECO:0000313" key="2">
    <source>
        <dbReference type="Proteomes" id="UP000294325"/>
    </source>
</evidence>
<name>A0A4P7BZ87_9GAMM</name>
<organism evidence="1 2">
    <name type="scientific">Nitrosococcus wardiae</name>
    <dbReference type="NCBI Taxonomy" id="1814290"/>
    <lineage>
        <taxon>Bacteria</taxon>
        <taxon>Pseudomonadati</taxon>
        <taxon>Pseudomonadota</taxon>
        <taxon>Gammaproteobacteria</taxon>
        <taxon>Chromatiales</taxon>
        <taxon>Chromatiaceae</taxon>
        <taxon>Nitrosococcus</taxon>
    </lineage>
</organism>
<reference evidence="1 2" key="1">
    <citation type="submission" date="2019-03" db="EMBL/GenBank/DDBJ databases">
        <title>The genome sequence of Nitrosococcus wardiae strain D1FHST reveals the archetypal metabolic capacity of ammonia-oxidizing Gammaproteobacteria.</title>
        <authorList>
            <person name="Wang L."/>
            <person name="Lim C.K."/>
            <person name="Hanson T.E."/>
            <person name="Dang H."/>
            <person name="Klotz M.G."/>
        </authorList>
    </citation>
    <scope>NUCLEOTIDE SEQUENCE [LARGE SCALE GENOMIC DNA]</scope>
    <source>
        <strain evidence="1 2">D1FHS</strain>
    </source>
</reference>
<dbReference type="Proteomes" id="UP000294325">
    <property type="component" value="Chromosome"/>
</dbReference>
<accession>A0A4P7BZ87</accession>
<dbReference type="RefSeq" id="WP_134358792.1">
    <property type="nucleotide sequence ID" value="NZ_CP038033.1"/>
</dbReference>
<proteinExistence type="predicted"/>
<sequence length="75" mass="8600">MTKQEIAKVAADIARRRYAQRNEAALMRKQKKLLEELINDRSLNPIQVARAFSKETGKRVSVIQLGELLKKYGLC</sequence>